<reference evidence="8" key="1">
    <citation type="submission" date="2022-07" db="EMBL/GenBank/DDBJ databases">
        <title>Taxonomy of Novel Oxalotrophic and Methylotrophic Bacteria.</title>
        <authorList>
            <person name="Sahin N."/>
            <person name="Tani A."/>
        </authorList>
    </citation>
    <scope>NUCLEOTIDE SEQUENCE</scope>
    <source>
        <strain evidence="8">AM327</strain>
    </source>
</reference>
<evidence type="ECO:0000256" key="5">
    <source>
        <dbReference type="ARBA" id="ARBA00022694"/>
    </source>
</evidence>
<dbReference type="InterPro" id="IPR007848">
    <property type="entry name" value="Small_mtfrase_dom"/>
</dbReference>
<keyword evidence="5 6" id="KW-0819">tRNA processing</keyword>
<dbReference type="AlphaFoldDB" id="A0A9W6ETR7"/>
<dbReference type="GO" id="GO:0003676">
    <property type="term" value="F:nucleic acid binding"/>
    <property type="evidence" value="ECO:0007669"/>
    <property type="project" value="InterPro"/>
</dbReference>
<keyword evidence="1 6" id="KW-0963">Cytoplasm</keyword>
<sequence>MSVFRFKQFAVEQDKCAMKIGTDGVLLGAWAELGAYPGTILDVGAGTGLIALMAAQRSEAPTIDALEIDELAHEQCVENFETSDWGDRLFCYHAEFTEFVAEMYEEEETYDVIISNPPFYSEDFSSGNEQRDIARLNSSLPFEDLIEGTSLILSESGIFNVIIPFKEEEAFITTALNFGLIPFKLTRVKGNPESEVKRSLIALSFKEQACKVTELTIEKQRHQYTPEYIEITREFYLKM</sequence>
<dbReference type="InterPro" id="IPR002052">
    <property type="entry name" value="DNA_methylase_N6_adenine_CS"/>
</dbReference>
<dbReference type="Gene3D" id="3.40.50.150">
    <property type="entry name" value="Vaccinia Virus protein VP39"/>
    <property type="match status" value="1"/>
</dbReference>
<dbReference type="PROSITE" id="PS00092">
    <property type="entry name" value="N6_MTASE"/>
    <property type="match status" value="1"/>
</dbReference>
<comment type="subcellular location">
    <subcellularLocation>
        <location evidence="6">Cytoplasm</location>
    </subcellularLocation>
</comment>
<keyword evidence="2 6" id="KW-0489">Methyltransferase</keyword>
<keyword evidence="9" id="KW-1185">Reference proteome</keyword>
<comment type="similarity">
    <text evidence="6">Belongs to the methyltransferase superfamily. tRNA (adenine-N(6)-)-methyltransferase family.</text>
</comment>
<gene>
    <name evidence="8" type="ORF">NBRC110019_05380</name>
</gene>
<dbReference type="HAMAP" id="MF_01872">
    <property type="entry name" value="tRNA_methyltr_YfiC"/>
    <property type="match status" value="1"/>
</dbReference>
<feature type="domain" description="Methyltransferase small" evidence="7">
    <location>
        <begin position="38"/>
        <end position="122"/>
    </location>
</feature>
<dbReference type="GO" id="GO:0016430">
    <property type="term" value="F:tRNA (adenine-N6)-methyltransferase activity"/>
    <property type="evidence" value="ECO:0007669"/>
    <property type="project" value="UniProtKB-UniRule"/>
</dbReference>
<dbReference type="EMBL" id="BRVP01000003">
    <property type="protein sequence ID" value="GLB51499.1"/>
    <property type="molecule type" value="Genomic_DNA"/>
</dbReference>
<evidence type="ECO:0000256" key="2">
    <source>
        <dbReference type="ARBA" id="ARBA00022603"/>
    </source>
</evidence>
<evidence type="ECO:0000256" key="6">
    <source>
        <dbReference type="HAMAP-Rule" id="MF_01872"/>
    </source>
</evidence>
<dbReference type="CDD" id="cd02440">
    <property type="entry name" value="AdoMet_MTases"/>
    <property type="match status" value="1"/>
</dbReference>
<dbReference type="Pfam" id="PF05175">
    <property type="entry name" value="MTS"/>
    <property type="match status" value="1"/>
</dbReference>
<evidence type="ECO:0000313" key="8">
    <source>
        <dbReference type="EMBL" id="GLB51499.1"/>
    </source>
</evidence>
<organism evidence="8 9">
    <name type="scientific">Neptunitalea chrysea</name>
    <dbReference type="NCBI Taxonomy" id="1647581"/>
    <lineage>
        <taxon>Bacteria</taxon>
        <taxon>Pseudomonadati</taxon>
        <taxon>Bacteroidota</taxon>
        <taxon>Flavobacteriia</taxon>
        <taxon>Flavobacteriales</taxon>
        <taxon>Flavobacteriaceae</taxon>
        <taxon>Neptunitalea</taxon>
    </lineage>
</organism>
<proteinExistence type="inferred from homology"/>
<protein>
    <recommendedName>
        <fullName evidence="6">tRNA1(Val) (adenine(37)-N6)-methyltransferase</fullName>
        <ecNumber evidence="6">2.1.1.223</ecNumber>
    </recommendedName>
    <alternativeName>
        <fullName evidence="6">tRNA m6A37 methyltransferase</fullName>
    </alternativeName>
</protein>
<dbReference type="InterPro" id="IPR029063">
    <property type="entry name" value="SAM-dependent_MTases_sf"/>
</dbReference>
<evidence type="ECO:0000313" key="9">
    <source>
        <dbReference type="Proteomes" id="UP001143545"/>
    </source>
</evidence>
<dbReference type="EC" id="2.1.1.223" evidence="6"/>
<comment type="catalytic activity">
    <reaction evidence="6">
        <text>adenosine(37) in tRNA1(Val) + S-adenosyl-L-methionine = N(6)-methyladenosine(37) in tRNA1(Val) + S-adenosyl-L-homocysteine + H(+)</text>
        <dbReference type="Rhea" id="RHEA:43160"/>
        <dbReference type="Rhea" id="RHEA-COMP:10369"/>
        <dbReference type="Rhea" id="RHEA-COMP:10370"/>
        <dbReference type="ChEBI" id="CHEBI:15378"/>
        <dbReference type="ChEBI" id="CHEBI:57856"/>
        <dbReference type="ChEBI" id="CHEBI:59789"/>
        <dbReference type="ChEBI" id="CHEBI:74411"/>
        <dbReference type="ChEBI" id="CHEBI:74449"/>
        <dbReference type="EC" id="2.1.1.223"/>
    </reaction>
</comment>
<dbReference type="InterPro" id="IPR022882">
    <property type="entry name" value="tRNA_adenine-N6_MeTrfase"/>
</dbReference>
<name>A0A9W6ETR7_9FLAO</name>
<keyword evidence="4 6" id="KW-0949">S-adenosyl-L-methionine</keyword>
<comment type="caution">
    <text evidence="8">The sequence shown here is derived from an EMBL/GenBank/DDBJ whole genome shotgun (WGS) entry which is preliminary data.</text>
</comment>
<comment type="function">
    <text evidence="6">Specifically methylates the adenine in position 37 of tRNA(1)(Val) (anticodon cmo5UAC).</text>
</comment>
<evidence type="ECO:0000256" key="1">
    <source>
        <dbReference type="ARBA" id="ARBA00022490"/>
    </source>
</evidence>
<dbReference type="GO" id="GO:0008033">
    <property type="term" value="P:tRNA processing"/>
    <property type="evidence" value="ECO:0007669"/>
    <property type="project" value="UniProtKB-UniRule"/>
</dbReference>
<evidence type="ECO:0000256" key="4">
    <source>
        <dbReference type="ARBA" id="ARBA00022691"/>
    </source>
</evidence>
<dbReference type="GO" id="GO:0005737">
    <property type="term" value="C:cytoplasm"/>
    <property type="evidence" value="ECO:0007669"/>
    <property type="project" value="UniProtKB-SubCell"/>
</dbReference>
<dbReference type="RefSeq" id="WP_281752092.1">
    <property type="nucleotide sequence ID" value="NZ_BRVP01000003.1"/>
</dbReference>
<keyword evidence="3 6" id="KW-0808">Transferase</keyword>
<evidence type="ECO:0000259" key="7">
    <source>
        <dbReference type="Pfam" id="PF05175"/>
    </source>
</evidence>
<dbReference type="PANTHER" id="PTHR47739">
    <property type="entry name" value="TRNA1(VAL) (ADENINE(37)-N6)-METHYLTRANSFERASE"/>
    <property type="match status" value="1"/>
</dbReference>
<evidence type="ECO:0000256" key="3">
    <source>
        <dbReference type="ARBA" id="ARBA00022679"/>
    </source>
</evidence>
<accession>A0A9W6ETR7</accession>
<dbReference type="Proteomes" id="UP001143545">
    <property type="component" value="Unassembled WGS sequence"/>
</dbReference>
<dbReference type="PANTHER" id="PTHR47739:SF1">
    <property type="entry name" value="TRNA1(VAL) (ADENINE(37)-N6)-METHYLTRANSFERASE"/>
    <property type="match status" value="1"/>
</dbReference>
<dbReference type="GO" id="GO:0032259">
    <property type="term" value="P:methylation"/>
    <property type="evidence" value="ECO:0007669"/>
    <property type="project" value="UniProtKB-KW"/>
</dbReference>
<dbReference type="SUPFAM" id="SSF53335">
    <property type="entry name" value="S-adenosyl-L-methionine-dependent methyltransferases"/>
    <property type="match status" value="1"/>
</dbReference>
<dbReference type="InterPro" id="IPR050210">
    <property type="entry name" value="tRNA_Adenine-N(6)_MTase"/>
</dbReference>